<dbReference type="GO" id="GO:0016887">
    <property type="term" value="F:ATP hydrolysis activity"/>
    <property type="evidence" value="ECO:0007669"/>
    <property type="project" value="InterPro"/>
</dbReference>
<sequence>MSRKNSQHQQHRQEGEHMDRKDEAQVQTRAQALAGEEPAKQPSEQADQQGKTEPEGQKHDGDKLAGTEVSEQDGTAADAFADVPIEVNIVFEDDDSGDTALEAAAAADADRAAIASDNENLESAEAGNPTQAAADTGPESWRSAHDSSSSVAGEHMKEPAGRQPDEAGPSAASPALAAGKAGDQGKLGTDRDQSPVTLARHIDTSLASGNEDEVLLKSHPAFCLDHVTVHDRKSGRDVLVDLSWEGYPGRTYAITGFDDEQRKALMAVMGGFLRPSSGQVLVRSSNLADLLPSQIRGHRIGLVPQEYALRPDLDATGNLVYAMDASGRTFLKPMPELARDLLAKVGFTAVSSGVPVRELTVMERRLVAVARAISCEAEVLVIDQPTAGLDSEESGRILDLLARLSHQGASKRCIIMLTPPQADSDGQDRSASREAITAAADETLEL</sequence>
<feature type="compositionally biased region" description="Low complexity" evidence="1">
    <location>
        <begin position="101"/>
        <end position="117"/>
    </location>
</feature>
<feature type="region of interest" description="Disordered" evidence="1">
    <location>
        <begin position="419"/>
        <end position="446"/>
    </location>
</feature>
<feature type="compositionally biased region" description="Basic and acidic residues" evidence="1">
    <location>
        <begin position="50"/>
        <end position="65"/>
    </location>
</feature>
<organism evidence="3 4">
    <name type="scientific">Bifidobacterium aemilianum</name>
    <dbReference type="NCBI Taxonomy" id="2493120"/>
    <lineage>
        <taxon>Bacteria</taxon>
        <taxon>Bacillati</taxon>
        <taxon>Actinomycetota</taxon>
        <taxon>Actinomycetes</taxon>
        <taxon>Bifidobacteriales</taxon>
        <taxon>Bifidobacteriaceae</taxon>
        <taxon>Bifidobacterium</taxon>
    </lineage>
</organism>
<dbReference type="SUPFAM" id="SSF52540">
    <property type="entry name" value="P-loop containing nucleoside triphosphate hydrolases"/>
    <property type="match status" value="1"/>
</dbReference>
<dbReference type="InterPro" id="IPR003439">
    <property type="entry name" value="ABC_transporter-like_ATP-bd"/>
</dbReference>
<dbReference type="PANTHER" id="PTHR24220">
    <property type="entry name" value="IMPORT ATP-BINDING PROTEIN"/>
    <property type="match status" value="1"/>
</dbReference>
<dbReference type="InterPro" id="IPR027417">
    <property type="entry name" value="P-loop_NTPase"/>
</dbReference>
<dbReference type="Gene3D" id="3.40.50.300">
    <property type="entry name" value="P-loop containing nucleotide triphosphate hydrolases"/>
    <property type="match status" value="1"/>
</dbReference>
<keyword evidence="4" id="KW-1185">Reference proteome</keyword>
<evidence type="ECO:0000256" key="1">
    <source>
        <dbReference type="SAM" id="MobiDB-lite"/>
    </source>
</evidence>
<dbReference type="InterPro" id="IPR015854">
    <property type="entry name" value="ABC_transpr_LolD-like"/>
</dbReference>
<dbReference type="EMBL" id="PDCG01000003">
    <property type="protein sequence ID" value="RBP97902.1"/>
    <property type="molecule type" value="Genomic_DNA"/>
</dbReference>
<dbReference type="Proteomes" id="UP000252530">
    <property type="component" value="Unassembled WGS sequence"/>
</dbReference>
<dbReference type="PROSITE" id="PS50893">
    <property type="entry name" value="ABC_TRANSPORTER_2"/>
    <property type="match status" value="1"/>
</dbReference>
<feature type="domain" description="ABC transporter" evidence="2">
    <location>
        <begin position="224"/>
        <end position="444"/>
    </location>
</feature>
<dbReference type="PANTHER" id="PTHR24220:SF86">
    <property type="entry name" value="ABC TRANSPORTER ABCH.1"/>
    <property type="match status" value="1"/>
</dbReference>
<dbReference type="Pfam" id="PF00005">
    <property type="entry name" value="ABC_tran"/>
    <property type="match status" value="1"/>
</dbReference>
<feature type="compositionally biased region" description="Low complexity" evidence="1">
    <location>
        <begin position="167"/>
        <end position="181"/>
    </location>
</feature>
<proteinExistence type="predicted"/>
<gene>
    <name evidence="3" type="ORF">CRD60_04795</name>
</gene>
<name>A0A366K9I3_9BIFI</name>
<dbReference type="GO" id="GO:0005886">
    <property type="term" value="C:plasma membrane"/>
    <property type="evidence" value="ECO:0007669"/>
    <property type="project" value="TreeGrafter"/>
</dbReference>
<accession>A0A366K9I3</accession>
<feature type="compositionally biased region" description="Basic residues" evidence="1">
    <location>
        <begin position="1"/>
        <end position="10"/>
    </location>
</feature>
<evidence type="ECO:0000313" key="3">
    <source>
        <dbReference type="EMBL" id="RBP97902.1"/>
    </source>
</evidence>
<evidence type="ECO:0000313" key="4">
    <source>
        <dbReference type="Proteomes" id="UP000252530"/>
    </source>
</evidence>
<feature type="compositionally biased region" description="Basic and acidic residues" evidence="1">
    <location>
        <begin position="11"/>
        <end position="24"/>
    </location>
</feature>
<reference evidence="3 4" key="1">
    <citation type="submission" date="2017-10" db="EMBL/GenBank/DDBJ databases">
        <title>Bifidobacterium xylocopum sp. nov. and Bifidobacterium aemilianum sp. nov., from the carpenter bee (Xylocopa violacea) digestive tract.</title>
        <authorList>
            <person name="Alberoni D."/>
            <person name="Baffoni L."/>
            <person name="Di Gioia D."/>
            <person name="Gaggia F."/>
            <person name="Biavati B."/>
        </authorList>
    </citation>
    <scope>NUCLEOTIDE SEQUENCE [LARGE SCALE GENOMIC DNA]</scope>
    <source>
        <strain evidence="3 4">XV10</strain>
    </source>
</reference>
<dbReference type="GO" id="GO:0005524">
    <property type="term" value="F:ATP binding"/>
    <property type="evidence" value="ECO:0007669"/>
    <property type="project" value="InterPro"/>
</dbReference>
<dbReference type="RefSeq" id="WP_113860151.1">
    <property type="nucleotide sequence ID" value="NZ_PDCG01000003.1"/>
</dbReference>
<dbReference type="OrthoDB" id="3239808at2"/>
<comment type="caution">
    <text evidence="3">The sequence shown here is derived from an EMBL/GenBank/DDBJ whole genome shotgun (WGS) entry which is preliminary data.</text>
</comment>
<feature type="region of interest" description="Disordered" evidence="1">
    <location>
        <begin position="1"/>
        <end position="83"/>
    </location>
</feature>
<dbReference type="AlphaFoldDB" id="A0A366K9I3"/>
<feature type="region of interest" description="Disordered" evidence="1">
    <location>
        <begin position="101"/>
        <end position="195"/>
    </location>
</feature>
<evidence type="ECO:0000259" key="2">
    <source>
        <dbReference type="PROSITE" id="PS50893"/>
    </source>
</evidence>
<protein>
    <recommendedName>
        <fullName evidence="2">ABC transporter domain-containing protein</fullName>
    </recommendedName>
</protein>
<dbReference type="GO" id="GO:0022857">
    <property type="term" value="F:transmembrane transporter activity"/>
    <property type="evidence" value="ECO:0007669"/>
    <property type="project" value="TreeGrafter"/>
</dbReference>
<feature type="compositionally biased region" description="Basic and acidic residues" evidence="1">
    <location>
        <begin position="154"/>
        <end position="165"/>
    </location>
</feature>